<organism evidence="2 3">
    <name type="scientific">Stephania japonica</name>
    <dbReference type="NCBI Taxonomy" id="461633"/>
    <lineage>
        <taxon>Eukaryota</taxon>
        <taxon>Viridiplantae</taxon>
        <taxon>Streptophyta</taxon>
        <taxon>Embryophyta</taxon>
        <taxon>Tracheophyta</taxon>
        <taxon>Spermatophyta</taxon>
        <taxon>Magnoliopsida</taxon>
        <taxon>Ranunculales</taxon>
        <taxon>Menispermaceae</taxon>
        <taxon>Menispermoideae</taxon>
        <taxon>Cissampelideae</taxon>
        <taxon>Stephania</taxon>
    </lineage>
</organism>
<dbReference type="Proteomes" id="UP001417504">
    <property type="component" value="Unassembled WGS sequence"/>
</dbReference>
<proteinExistence type="predicted"/>
<keyword evidence="3" id="KW-1185">Reference proteome</keyword>
<evidence type="ECO:0000313" key="2">
    <source>
        <dbReference type="EMBL" id="KAK9091583.1"/>
    </source>
</evidence>
<sequence length="113" mass="12235">MFSPTTTALSLVGPATPLAGTSPERRRRLATSPSVSAHAFLSLSFLTRGLTTPSSSHRHPPPLLDVDEPRLVPGTPKRWKSPPEIRHSLSVSETRGYVLGTRVCCLRVAIVQI</sequence>
<evidence type="ECO:0000256" key="1">
    <source>
        <dbReference type="SAM" id="MobiDB-lite"/>
    </source>
</evidence>
<name>A0AAP0EL70_9MAGN</name>
<dbReference type="AlphaFoldDB" id="A0AAP0EL70"/>
<reference evidence="2 3" key="1">
    <citation type="submission" date="2024-01" db="EMBL/GenBank/DDBJ databases">
        <title>Genome assemblies of Stephania.</title>
        <authorList>
            <person name="Yang L."/>
        </authorList>
    </citation>
    <scope>NUCLEOTIDE SEQUENCE [LARGE SCALE GENOMIC DNA]</scope>
    <source>
        <strain evidence="2">QJT</strain>
        <tissue evidence="2">Leaf</tissue>
    </source>
</reference>
<dbReference type="EMBL" id="JBBNAE010000010">
    <property type="protein sequence ID" value="KAK9091583.1"/>
    <property type="molecule type" value="Genomic_DNA"/>
</dbReference>
<comment type="caution">
    <text evidence="2">The sequence shown here is derived from an EMBL/GenBank/DDBJ whole genome shotgun (WGS) entry which is preliminary data.</text>
</comment>
<gene>
    <name evidence="2" type="ORF">Sjap_024760</name>
</gene>
<protein>
    <submittedName>
        <fullName evidence="2">Uncharacterized protein</fullName>
    </submittedName>
</protein>
<feature type="region of interest" description="Disordered" evidence="1">
    <location>
        <begin position="1"/>
        <end position="33"/>
    </location>
</feature>
<feature type="region of interest" description="Disordered" evidence="1">
    <location>
        <begin position="50"/>
        <end position="83"/>
    </location>
</feature>
<evidence type="ECO:0000313" key="3">
    <source>
        <dbReference type="Proteomes" id="UP001417504"/>
    </source>
</evidence>
<accession>A0AAP0EL70</accession>